<protein>
    <submittedName>
        <fullName evidence="1">Mu-like prophage FluMu protein gp29</fullName>
    </submittedName>
</protein>
<dbReference type="EMBL" id="BGOW01000017">
    <property type="protein sequence ID" value="GBL46267.1"/>
    <property type="molecule type" value="Genomic_DNA"/>
</dbReference>
<accession>A0A401JF53</accession>
<sequence>MATKPLMQEIATSLDGRDITRGFIDPLRVQMPDDTVLMQRGGGDYTLYREVLRDDHVKSSLTQRIHSVIARPWEVRPGGKRAIDKAASDFLSEQVQALNWDSITEKMLYGVFYGHAVSEVLWGIDNNRLIIADIKVRDRRRFGYDGAGRLRMRTMANYDGELLPDRKFWHFSTGADHDDAPYGLGLAHWLYWPVWLKRNGLKFWAVFLEKFGQPTAVGKFPAGTSDTDQNKLLAALQAIQRDSAIIFPDGMQAELLEATRSGTADHKEFTAMLNSAIMIITIGQTATTQGTPGKLGNNKEQAEVRKDISKADADLVCMSFNDTIARWLTEYNFPGAALPQLWRIMDDEENLDTRATRDETIAKIGFKPTLKYITDTYGGEWTEQTPPAPLPALPVPAVPAPPAAQFAADVAANPTPIDPLTERMAVEAAPAFGDLLNQIRLYVESAESMEQLRDWLLTSYGDLDTGQLQQVMAIGFASADLAGRFDVANEDKLISTGEIP</sequence>
<keyword evidence="2" id="KW-1185">Reference proteome</keyword>
<evidence type="ECO:0000313" key="2">
    <source>
        <dbReference type="Proteomes" id="UP000286806"/>
    </source>
</evidence>
<dbReference type="OrthoDB" id="9802690at2"/>
<dbReference type="AlphaFoldDB" id="A0A401JF53"/>
<gene>
    <name evidence="1" type="ORF">SFMTTN_2080</name>
</gene>
<evidence type="ECO:0000313" key="1">
    <source>
        <dbReference type="EMBL" id="GBL46267.1"/>
    </source>
</evidence>
<dbReference type="Pfam" id="PF06074">
    <property type="entry name" value="Portal_Mu"/>
    <property type="match status" value="1"/>
</dbReference>
<comment type="caution">
    <text evidence="1">The sequence shown here is derived from an EMBL/GenBank/DDBJ whole genome shotgun (WGS) entry which is preliminary data.</text>
</comment>
<name>A0A401JF53_9PROT</name>
<organism evidence="1 2">
    <name type="scientific">Sulfuriferula multivorans</name>
    <dbReference type="NCBI Taxonomy" id="1559896"/>
    <lineage>
        <taxon>Bacteria</taxon>
        <taxon>Pseudomonadati</taxon>
        <taxon>Pseudomonadota</taxon>
        <taxon>Betaproteobacteria</taxon>
        <taxon>Nitrosomonadales</taxon>
        <taxon>Sulfuricellaceae</taxon>
        <taxon>Sulfuriferula</taxon>
    </lineage>
</organism>
<proteinExistence type="predicted"/>
<dbReference type="InterPro" id="IPR009279">
    <property type="entry name" value="Portal_Mu"/>
</dbReference>
<dbReference type="Proteomes" id="UP000286806">
    <property type="component" value="Unassembled WGS sequence"/>
</dbReference>
<reference evidence="1 2" key="1">
    <citation type="journal article" date="2019" name="Front. Microbiol.">
        <title>Genomes of Neutrophilic Sulfur-Oxidizing Chemolithoautotrophs Representing 9 Proteobacterial Species From 8 Genera.</title>
        <authorList>
            <person name="Watanabe T."/>
            <person name="Kojima H."/>
            <person name="Umezawa K."/>
            <person name="Hori C."/>
            <person name="Takasuka T.E."/>
            <person name="Kato Y."/>
            <person name="Fukui M."/>
        </authorList>
    </citation>
    <scope>NUCLEOTIDE SEQUENCE [LARGE SCALE GENOMIC DNA]</scope>
    <source>
        <strain evidence="1 2">TTN</strain>
    </source>
</reference>
<dbReference type="RefSeq" id="WP_124705052.1">
    <property type="nucleotide sequence ID" value="NZ_BGOW01000017.1"/>
</dbReference>